<dbReference type="Pfam" id="PF25583">
    <property type="entry name" value="WCX"/>
    <property type="match status" value="1"/>
</dbReference>
<accession>A0AAI9DB38</accession>
<feature type="domain" description="WCX" evidence="2">
    <location>
        <begin position="218"/>
        <end position="296"/>
    </location>
</feature>
<dbReference type="Pfam" id="PF13280">
    <property type="entry name" value="WYL"/>
    <property type="match status" value="1"/>
</dbReference>
<evidence type="ECO:0000259" key="2">
    <source>
        <dbReference type="Pfam" id="PF25583"/>
    </source>
</evidence>
<dbReference type="InterPro" id="IPR026881">
    <property type="entry name" value="WYL_dom"/>
</dbReference>
<organism evidence="3">
    <name type="scientific">Providencia stuartii</name>
    <dbReference type="NCBI Taxonomy" id="588"/>
    <lineage>
        <taxon>Bacteria</taxon>
        <taxon>Pseudomonadati</taxon>
        <taxon>Pseudomonadota</taxon>
        <taxon>Gammaproteobacteria</taxon>
        <taxon>Enterobacterales</taxon>
        <taxon>Morganellaceae</taxon>
        <taxon>Providencia</taxon>
    </lineage>
</organism>
<dbReference type="InterPro" id="IPR036388">
    <property type="entry name" value="WH-like_DNA-bd_sf"/>
</dbReference>
<protein>
    <submittedName>
        <fullName evidence="3">WYL domain-containing protein</fullName>
    </submittedName>
</protein>
<comment type="caution">
    <text evidence="3">The sequence shown here is derived from an EMBL/GenBank/DDBJ whole genome shotgun (WGS) entry which is preliminary data.</text>
</comment>
<evidence type="ECO:0000259" key="1">
    <source>
        <dbReference type="Pfam" id="PF13280"/>
    </source>
</evidence>
<sequence>MLNRNSILASRLASIILRLFQGETLYLAKLAEEYGVHQRTIRRDIEERLSFLGISHDPKNYGYSLVTRINKKSDIDSIELFSRLVGVNGLFPRLNQETINSLLKSEHENGVIVHGHKYITEKINSDDFERIKKSILEHRKISFFYSGRGKEKSYSVEPYKLVNYNGIWYLAAIHNNKIKNFSLIKITNLNCTFDTFIPSKEILDKVDQEESVWGSTQKVEVTLSVSSHVAEYFLRRELLNEQEIKHHTVDGDLIISTKISHPTELLPTVQYWIPHIKIIEPYYLKEELVTTIRDWLKE</sequence>
<evidence type="ECO:0000313" key="3">
    <source>
        <dbReference type="EMBL" id="EMJ5133844.1"/>
    </source>
</evidence>
<feature type="domain" description="WYL" evidence="1">
    <location>
        <begin position="128"/>
        <end position="189"/>
    </location>
</feature>
<reference evidence="3" key="1">
    <citation type="submission" date="2024-02" db="EMBL/GenBank/DDBJ databases">
        <authorList>
            <consortium name="Clinical and Environmental Microbiology Branch: Whole genome sequencing antimicrobial resistance pathogens in the healthcare setting"/>
        </authorList>
    </citation>
    <scope>NUCLEOTIDE SEQUENCE</scope>
    <source>
        <strain evidence="3">2021GO-0154</strain>
    </source>
</reference>
<dbReference type="InterPro" id="IPR057727">
    <property type="entry name" value="WCX_dom"/>
</dbReference>
<dbReference type="PANTHER" id="PTHR34580:SF1">
    <property type="entry name" value="PROTEIN PAFC"/>
    <property type="match status" value="1"/>
</dbReference>
<name>A0AAI9DB38_PROST</name>
<dbReference type="AlphaFoldDB" id="A0AAI9DB38"/>
<dbReference type="InterPro" id="IPR051534">
    <property type="entry name" value="CBASS_pafABC_assoc_protein"/>
</dbReference>
<dbReference type="EMBL" id="ABMABF030000004">
    <property type="protein sequence ID" value="EMJ5133844.1"/>
    <property type="molecule type" value="Genomic_DNA"/>
</dbReference>
<dbReference type="Gene3D" id="1.10.10.10">
    <property type="entry name" value="Winged helix-like DNA-binding domain superfamily/Winged helix DNA-binding domain"/>
    <property type="match status" value="1"/>
</dbReference>
<dbReference type="PANTHER" id="PTHR34580">
    <property type="match status" value="1"/>
</dbReference>
<gene>
    <name evidence="3" type="ORF">RG298_001545</name>
</gene>
<dbReference type="PROSITE" id="PS52050">
    <property type="entry name" value="WYL"/>
    <property type="match status" value="1"/>
</dbReference>
<proteinExistence type="predicted"/>